<keyword evidence="10" id="KW-1133">Transmembrane helix</keyword>
<protein>
    <recommendedName>
        <fullName evidence="2">histidine kinase</fullName>
        <ecNumber evidence="2">2.7.13.3</ecNumber>
    </recommendedName>
</protein>
<feature type="transmembrane region" description="Helical" evidence="10">
    <location>
        <begin position="106"/>
        <end position="130"/>
    </location>
</feature>
<keyword evidence="7" id="KW-0067">ATP-binding</keyword>
<comment type="caution">
    <text evidence="13">The sequence shown here is derived from an EMBL/GenBank/DDBJ whole genome shotgun (WGS) entry which is preliminary data.</text>
</comment>
<keyword evidence="14" id="KW-1185">Reference proteome</keyword>
<keyword evidence="10" id="KW-0812">Transmembrane</keyword>
<dbReference type="PANTHER" id="PTHR24421:SF10">
    <property type="entry name" value="NITRATE_NITRITE SENSOR PROTEIN NARQ"/>
    <property type="match status" value="1"/>
</dbReference>
<dbReference type="Gene3D" id="1.20.5.1930">
    <property type="match status" value="1"/>
</dbReference>
<evidence type="ECO:0000256" key="4">
    <source>
        <dbReference type="ARBA" id="ARBA00022679"/>
    </source>
</evidence>
<dbReference type="EMBL" id="JALXSQ010000070">
    <property type="protein sequence ID" value="MCT2043662.1"/>
    <property type="molecule type" value="Genomic_DNA"/>
</dbReference>
<reference evidence="13 14" key="1">
    <citation type="submission" date="2022-04" db="EMBL/GenBank/DDBJ databases">
        <title>Human microbiome associated bacterial genomes.</title>
        <authorList>
            <person name="Sandstrom S."/>
            <person name="Salamzade R."/>
            <person name="Kalan L.R."/>
        </authorList>
    </citation>
    <scope>NUCLEOTIDE SEQUENCE [LARGE SCALE GENOMIC DNA]</scope>
    <source>
        <strain evidence="14">p3-SID1799</strain>
    </source>
</reference>
<evidence type="ECO:0000256" key="1">
    <source>
        <dbReference type="ARBA" id="ARBA00000085"/>
    </source>
</evidence>
<evidence type="ECO:0000313" key="14">
    <source>
        <dbReference type="Proteomes" id="UP001525379"/>
    </source>
</evidence>
<dbReference type="EC" id="2.7.13.3" evidence="2"/>
<keyword evidence="8" id="KW-0902">Two-component regulatory system</keyword>
<keyword evidence="3" id="KW-0597">Phosphoprotein</keyword>
<dbReference type="Proteomes" id="UP001525379">
    <property type="component" value="Unassembled WGS sequence"/>
</dbReference>
<dbReference type="RefSeq" id="WP_260104746.1">
    <property type="nucleotide sequence ID" value="NZ_JALXSQ010000070.1"/>
</dbReference>
<dbReference type="InterPro" id="IPR055558">
    <property type="entry name" value="DUF7134"/>
</dbReference>
<comment type="catalytic activity">
    <reaction evidence="1">
        <text>ATP + protein L-histidine = ADP + protein N-phospho-L-histidine.</text>
        <dbReference type="EC" id="2.7.13.3"/>
    </reaction>
</comment>
<evidence type="ECO:0000313" key="13">
    <source>
        <dbReference type="EMBL" id="MCT2043662.1"/>
    </source>
</evidence>
<name>A0ABT2HZB5_9MICO</name>
<feature type="compositionally biased region" description="Low complexity" evidence="9">
    <location>
        <begin position="414"/>
        <end position="428"/>
    </location>
</feature>
<feature type="transmembrane region" description="Helical" evidence="10">
    <location>
        <begin position="72"/>
        <end position="100"/>
    </location>
</feature>
<evidence type="ECO:0000256" key="2">
    <source>
        <dbReference type="ARBA" id="ARBA00012438"/>
    </source>
</evidence>
<keyword evidence="6 13" id="KW-0418">Kinase</keyword>
<dbReference type="InterPro" id="IPR050482">
    <property type="entry name" value="Sensor_HK_TwoCompSys"/>
</dbReference>
<keyword evidence="10" id="KW-0472">Membrane</keyword>
<keyword evidence="4" id="KW-0808">Transferase</keyword>
<dbReference type="GO" id="GO:0016301">
    <property type="term" value="F:kinase activity"/>
    <property type="evidence" value="ECO:0007669"/>
    <property type="project" value="UniProtKB-KW"/>
</dbReference>
<keyword evidence="5" id="KW-0547">Nucleotide-binding</keyword>
<dbReference type="Pfam" id="PF23539">
    <property type="entry name" value="DUF7134"/>
    <property type="match status" value="1"/>
</dbReference>
<evidence type="ECO:0000256" key="6">
    <source>
        <dbReference type="ARBA" id="ARBA00022777"/>
    </source>
</evidence>
<evidence type="ECO:0000256" key="8">
    <source>
        <dbReference type="ARBA" id="ARBA00023012"/>
    </source>
</evidence>
<dbReference type="InterPro" id="IPR011712">
    <property type="entry name" value="Sig_transdc_His_kin_sub3_dim/P"/>
</dbReference>
<feature type="transmembrane region" description="Helical" evidence="10">
    <location>
        <begin position="142"/>
        <end position="164"/>
    </location>
</feature>
<gene>
    <name evidence="13" type="ORF">M3D15_10065</name>
</gene>
<dbReference type="CDD" id="cd16917">
    <property type="entry name" value="HATPase_UhpB-NarQ-NarX-like"/>
    <property type="match status" value="1"/>
</dbReference>
<evidence type="ECO:0000259" key="11">
    <source>
        <dbReference type="Pfam" id="PF07730"/>
    </source>
</evidence>
<feature type="region of interest" description="Disordered" evidence="9">
    <location>
        <begin position="414"/>
        <end position="452"/>
    </location>
</feature>
<evidence type="ECO:0000256" key="3">
    <source>
        <dbReference type="ARBA" id="ARBA00022553"/>
    </source>
</evidence>
<evidence type="ECO:0000256" key="7">
    <source>
        <dbReference type="ARBA" id="ARBA00022840"/>
    </source>
</evidence>
<dbReference type="InterPro" id="IPR036890">
    <property type="entry name" value="HATPase_C_sf"/>
</dbReference>
<feature type="domain" description="DUF7134" evidence="12">
    <location>
        <begin position="4"/>
        <end position="167"/>
    </location>
</feature>
<dbReference type="Gene3D" id="3.30.565.10">
    <property type="entry name" value="Histidine kinase-like ATPase, C-terminal domain"/>
    <property type="match status" value="1"/>
</dbReference>
<organism evidence="13 14">
    <name type="scientific">Pseudoclavibacter albus</name>
    <dbReference type="NCBI Taxonomy" id="272241"/>
    <lineage>
        <taxon>Bacteria</taxon>
        <taxon>Bacillati</taxon>
        <taxon>Actinomycetota</taxon>
        <taxon>Actinomycetes</taxon>
        <taxon>Micrococcales</taxon>
        <taxon>Microbacteriaceae</taxon>
        <taxon>Pseudoclavibacter</taxon>
    </lineage>
</organism>
<evidence type="ECO:0000256" key="9">
    <source>
        <dbReference type="SAM" id="MobiDB-lite"/>
    </source>
</evidence>
<evidence type="ECO:0000256" key="5">
    <source>
        <dbReference type="ARBA" id="ARBA00022741"/>
    </source>
</evidence>
<feature type="transmembrane region" description="Helical" evidence="10">
    <location>
        <begin position="12"/>
        <end position="29"/>
    </location>
</feature>
<dbReference type="Pfam" id="PF07730">
    <property type="entry name" value="HisKA_3"/>
    <property type="match status" value="1"/>
</dbReference>
<accession>A0ABT2HZB5</accession>
<proteinExistence type="predicted"/>
<feature type="transmembrane region" description="Helical" evidence="10">
    <location>
        <begin position="41"/>
        <end position="60"/>
    </location>
</feature>
<dbReference type="PANTHER" id="PTHR24421">
    <property type="entry name" value="NITRATE/NITRITE SENSOR PROTEIN NARX-RELATED"/>
    <property type="match status" value="1"/>
</dbReference>
<evidence type="ECO:0000259" key="12">
    <source>
        <dbReference type="Pfam" id="PF23539"/>
    </source>
</evidence>
<evidence type="ECO:0000256" key="10">
    <source>
        <dbReference type="SAM" id="Phobius"/>
    </source>
</evidence>
<feature type="domain" description="Signal transduction histidine kinase subgroup 3 dimerisation and phosphoacceptor" evidence="11">
    <location>
        <begin position="199"/>
        <end position="265"/>
    </location>
</feature>
<sequence>MQRRRLRVHEWIVDILGALVLGLISWAPLDPNFLPFGPFWWMYWPALFLAVATLVIRRWNPGLSLILASLSAIAQVVAGMPPFFINFAQLFAVGACAAYGGKKLRWVSFGAALAGALVACLYTAFALIPGDVRQDPEGARQTAIIFVVSGAVYLTALVCAWALGYVRYLIDRSREAEVAKRIAEIEGEHSHKLVDSERERGRIAREMHDVLAHSLVVIATLSDGAKYVIGKDDEDAKRTVATIGEVSRDALADVRRLLAELRHEQEAGPAATFDERDSLYERFTELGLTIERKVVGAAKPLTPGASLAAYRVVQEGLTNALRHGDVGVTVHVLERWSSAGLELEIRNRCGEEKDHALPSGGHGLNGLRERVLLEAGRFGASRAGNEFLLSAAIPVGQAQNLGDRLRGTHRVDTPWSLSSGLGDPLPGLARPSSPAQTIESGIDEGARTTGER</sequence>